<protein>
    <submittedName>
        <fullName evidence="6">Jg12826 protein</fullName>
    </submittedName>
</protein>
<dbReference type="AlphaFoldDB" id="A0A8S4RMW7"/>
<evidence type="ECO:0000256" key="4">
    <source>
        <dbReference type="SAM" id="MobiDB-lite"/>
    </source>
</evidence>
<gene>
    <name evidence="6" type="primary">jg12826</name>
    <name evidence="6" type="ORF">PAEG_LOCUS14777</name>
</gene>
<proteinExistence type="predicted"/>
<comment type="subcellular location">
    <subcellularLocation>
        <location evidence="1">Secreted</location>
    </subcellularLocation>
</comment>
<dbReference type="PROSITE" id="PS00511">
    <property type="entry name" value="CRF"/>
    <property type="match status" value="1"/>
</dbReference>
<name>A0A8S4RMW7_9NEOP</name>
<evidence type="ECO:0000256" key="1">
    <source>
        <dbReference type="ARBA" id="ARBA00004613"/>
    </source>
</evidence>
<dbReference type="GO" id="GO:0005576">
    <property type="term" value="C:extracellular region"/>
    <property type="evidence" value="ECO:0007669"/>
    <property type="project" value="UniProtKB-SubCell"/>
</dbReference>
<evidence type="ECO:0000259" key="5">
    <source>
        <dbReference type="SMART" id="SM00039"/>
    </source>
</evidence>
<feature type="domain" description="Corticotropin-releasing factor" evidence="5">
    <location>
        <begin position="13"/>
        <end position="53"/>
    </location>
</feature>
<dbReference type="OrthoDB" id="6418774at2759"/>
<accession>A0A8S4RMW7</accession>
<evidence type="ECO:0000313" key="6">
    <source>
        <dbReference type="EMBL" id="CAH2237493.1"/>
    </source>
</evidence>
<comment type="caution">
    <text evidence="6">The sequence shown here is derived from an EMBL/GenBank/DDBJ whole genome shotgun (WGS) entry which is preliminary data.</text>
</comment>
<dbReference type="GO" id="GO:0005179">
    <property type="term" value="F:hormone activity"/>
    <property type="evidence" value="ECO:0007669"/>
    <property type="project" value="UniProtKB-KW"/>
</dbReference>
<reference evidence="6" key="1">
    <citation type="submission" date="2022-03" db="EMBL/GenBank/DDBJ databases">
        <authorList>
            <person name="Lindestad O."/>
        </authorList>
    </citation>
    <scope>NUCLEOTIDE SEQUENCE</scope>
</reference>
<dbReference type="EMBL" id="CAKXAJ010025271">
    <property type="protein sequence ID" value="CAH2237493.1"/>
    <property type="molecule type" value="Genomic_DNA"/>
</dbReference>
<keyword evidence="3" id="KW-0372">Hormone</keyword>
<keyword evidence="7" id="KW-1185">Reference proteome</keyword>
<dbReference type="InterPro" id="IPR018446">
    <property type="entry name" value="Corticotropin-releasing_fac_CS"/>
</dbReference>
<dbReference type="SMART" id="SM00039">
    <property type="entry name" value="CRF"/>
    <property type="match status" value="1"/>
</dbReference>
<dbReference type="Pfam" id="PF00473">
    <property type="entry name" value="CRF"/>
    <property type="match status" value="1"/>
</dbReference>
<feature type="region of interest" description="Disordered" evidence="4">
    <location>
        <begin position="62"/>
        <end position="114"/>
    </location>
</feature>
<keyword evidence="2" id="KW-0964">Secreted</keyword>
<dbReference type="InterPro" id="IPR000187">
    <property type="entry name" value="CRF"/>
</dbReference>
<sequence length="157" mass="17797">MYGTKADERVKRRMPTLSIDMPMSVLRQKLNLENDRKIQAFRAAANRNYLNDIGKREIRRNARRARKTEAQDAFAVHQQPNGSAPSTAAARSGPQTDARGKPETGGRQQSLPAERWQTRFLGKHGAITLRQLNNEEKILFSVNASLNVNHMTMRQSN</sequence>
<evidence type="ECO:0000256" key="3">
    <source>
        <dbReference type="ARBA" id="ARBA00022702"/>
    </source>
</evidence>
<evidence type="ECO:0000256" key="2">
    <source>
        <dbReference type="ARBA" id="ARBA00022525"/>
    </source>
</evidence>
<dbReference type="Proteomes" id="UP000838756">
    <property type="component" value="Unassembled WGS sequence"/>
</dbReference>
<organism evidence="6 7">
    <name type="scientific">Pararge aegeria aegeria</name>
    <dbReference type="NCBI Taxonomy" id="348720"/>
    <lineage>
        <taxon>Eukaryota</taxon>
        <taxon>Metazoa</taxon>
        <taxon>Ecdysozoa</taxon>
        <taxon>Arthropoda</taxon>
        <taxon>Hexapoda</taxon>
        <taxon>Insecta</taxon>
        <taxon>Pterygota</taxon>
        <taxon>Neoptera</taxon>
        <taxon>Endopterygota</taxon>
        <taxon>Lepidoptera</taxon>
        <taxon>Glossata</taxon>
        <taxon>Ditrysia</taxon>
        <taxon>Papilionoidea</taxon>
        <taxon>Nymphalidae</taxon>
        <taxon>Satyrinae</taxon>
        <taxon>Satyrini</taxon>
        <taxon>Parargina</taxon>
        <taxon>Pararge</taxon>
    </lineage>
</organism>
<evidence type="ECO:0000313" key="7">
    <source>
        <dbReference type="Proteomes" id="UP000838756"/>
    </source>
</evidence>